<accession>A0A285EEZ0</accession>
<protein>
    <recommendedName>
        <fullName evidence="5">DUF4407 domain-containing protein</fullName>
    </recommendedName>
</protein>
<evidence type="ECO:0000256" key="1">
    <source>
        <dbReference type="SAM" id="Coils"/>
    </source>
</evidence>
<keyword evidence="1" id="KW-0175">Coiled coil</keyword>
<feature type="region of interest" description="Disordered" evidence="2">
    <location>
        <begin position="442"/>
        <end position="492"/>
    </location>
</feature>
<name>A0A285EEZ0_9ACTN</name>
<evidence type="ECO:0000256" key="2">
    <source>
        <dbReference type="SAM" id="MobiDB-lite"/>
    </source>
</evidence>
<keyword evidence="4" id="KW-1185">Reference proteome</keyword>
<organism evidence="3 4">
    <name type="scientific">Geodermatophilus sabuli</name>
    <dbReference type="NCBI Taxonomy" id="1564158"/>
    <lineage>
        <taxon>Bacteria</taxon>
        <taxon>Bacillati</taxon>
        <taxon>Actinomycetota</taxon>
        <taxon>Actinomycetes</taxon>
        <taxon>Geodermatophilales</taxon>
        <taxon>Geodermatophilaceae</taxon>
        <taxon>Geodermatophilus</taxon>
    </lineage>
</organism>
<dbReference type="Proteomes" id="UP000219514">
    <property type="component" value="Unassembled WGS sequence"/>
</dbReference>
<gene>
    <name evidence="3" type="ORF">SAMN06893097_10844</name>
</gene>
<evidence type="ECO:0000313" key="4">
    <source>
        <dbReference type="Proteomes" id="UP000219514"/>
    </source>
</evidence>
<dbReference type="Pfam" id="PF14362">
    <property type="entry name" value="DUF4407"/>
    <property type="match status" value="1"/>
</dbReference>
<proteinExistence type="predicted"/>
<evidence type="ECO:0008006" key="5">
    <source>
        <dbReference type="Google" id="ProtNLM"/>
    </source>
</evidence>
<dbReference type="InterPro" id="IPR025519">
    <property type="entry name" value="DUF4407"/>
</dbReference>
<reference evidence="3 4" key="1">
    <citation type="submission" date="2017-09" db="EMBL/GenBank/DDBJ databases">
        <authorList>
            <person name="Ehlers B."/>
            <person name="Leendertz F.H."/>
        </authorList>
    </citation>
    <scope>NUCLEOTIDE SEQUENCE [LARGE SCALE GENOMIC DNA]</scope>
    <source>
        <strain evidence="3 4">DSM 46844</strain>
    </source>
</reference>
<evidence type="ECO:0000313" key="3">
    <source>
        <dbReference type="EMBL" id="SNX97679.1"/>
    </source>
</evidence>
<sequence length="492" mass="52771">MQASARSSVGAALRRLNRRAIAEQLLTVAGANRDVLQEAPKERTKQVAMGAVLVSTAAIAVVSATYALHLALHLWWPFAVLGGLAWGLVILNLDRWLVVSSPRLKTKGGTLAMALPRVLLAILIGAVVSTPLTLAVFSAEINTEVRQMAAEDEDLFNEQLAEDSRYKELPAKKQQIEQLEVSVAEGITPADVAQDPAVADLQQRLDEVTAQYDAAVAALLCEADGTCGTGDAGMGPATAARMADRDRLEGERDALTQQLEATKTRVEAQLTSEEARKAADEQARLNALEAEVADTERQRAEEIAAHRESVGNSDGILARLTALERLGEDDPAAATAHWLLFAFMTALECLPIIFKTMLALAPPSLYERLVALEEEKAEARVRLRMQTEYEEAETLARSALAAAEARAARTLEAESRATGMVLDAQLAVTHDGVRRWRDEQLGRVPGVAPPGQGADPHGSASADDLDALYEPDALESEDPRDGRLAGSSPASM</sequence>
<dbReference type="EMBL" id="OBDO01000008">
    <property type="protein sequence ID" value="SNX97679.1"/>
    <property type="molecule type" value="Genomic_DNA"/>
</dbReference>
<feature type="compositionally biased region" description="Acidic residues" evidence="2">
    <location>
        <begin position="463"/>
        <end position="476"/>
    </location>
</feature>
<dbReference type="AlphaFoldDB" id="A0A285EEZ0"/>
<feature type="coiled-coil region" evidence="1">
    <location>
        <begin position="245"/>
        <end position="305"/>
    </location>
</feature>